<keyword evidence="3" id="KW-1185">Reference proteome</keyword>
<organism evidence="2 3">
    <name type="scientific">Chryseolinea lacunae</name>
    <dbReference type="NCBI Taxonomy" id="2801331"/>
    <lineage>
        <taxon>Bacteria</taxon>
        <taxon>Pseudomonadati</taxon>
        <taxon>Bacteroidota</taxon>
        <taxon>Cytophagia</taxon>
        <taxon>Cytophagales</taxon>
        <taxon>Fulvivirgaceae</taxon>
        <taxon>Chryseolinea</taxon>
    </lineage>
</organism>
<accession>A0ABS1L0Z3</accession>
<name>A0ABS1L0Z3_9BACT</name>
<dbReference type="EMBL" id="JAERRB010000016">
    <property type="protein sequence ID" value="MBL0745360.1"/>
    <property type="molecule type" value="Genomic_DNA"/>
</dbReference>
<dbReference type="RefSeq" id="WP_202015757.1">
    <property type="nucleotide sequence ID" value="NZ_JAERRB010000016.1"/>
</dbReference>
<evidence type="ECO:0000256" key="1">
    <source>
        <dbReference type="SAM" id="Phobius"/>
    </source>
</evidence>
<comment type="caution">
    <text evidence="2">The sequence shown here is derived from an EMBL/GenBank/DDBJ whole genome shotgun (WGS) entry which is preliminary data.</text>
</comment>
<reference evidence="2 3" key="1">
    <citation type="submission" date="2021-01" db="EMBL/GenBank/DDBJ databases">
        <title>Chryseolinea sp. Jin1 Genome sequencing and assembly.</title>
        <authorList>
            <person name="Kim I."/>
        </authorList>
    </citation>
    <scope>NUCLEOTIDE SEQUENCE [LARGE SCALE GENOMIC DNA]</scope>
    <source>
        <strain evidence="2 3">Jin1</strain>
    </source>
</reference>
<keyword evidence="1" id="KW-0812">Transmembrane</keyword>
<keyword evidence="1" id="KW-0472">Membrane</keyword>
<feature type="transmembrane region" description="Helical" evidence="1">
    <location>
        <begin position="38"/>
        <end position="57"/>
    </location>
</feature>
<gene>
    <name evidence="2" type="ORF">JI741_29280</name>
</gene>
<keyword evidence="1" id="KW-1133">Transmembrane helix</keyword>
<proteinExistence type="predicted"/>
<evidence type="ECO:0000313" key="2">
    <source>
        <dbReference type="EMBL" id="MBL0745360.1"/>
    </source>
</evidence>
<evidence type="ECO:0000313" key="3">
    <source>
        <dbReference type="Proteomes" id="UP000613030"/>
    </source>
</evidence>
<protein>
    <submittedName>
        <fullName evidence="2">Uncharacterized protein</fullName>
    </submittedName>
</protein>
<dbReference type="Proteomes" id="UP000613030">
    <property type="component" value="Unassembled WGS sequence"/>
</dbReference>
<sequence length="170" mass="19236">MIRPRKIFLLVQLSLLPALTFAVVKVAGLLNLQGDDRTLLLAGIGVMYVSLMLFLIYDTNRRFKAIEFGASLRVRGFFWRLPDVPLAEIALFKEEVTSLESKKNRQFNLVLIDRDERERLSLESMVYGGETLARLKAYLVEQGVADAGVETIKDQLAQIWGVIKSLFSSK</sequence>